<keyword evidence="7" id="KW-0732">Signal</keyword>
<dbReference type="InterPro" id="IPR050226">
    <property type="entry name" value="NagZ_Beta-hexosaminidase"/>
</dbReference>
<keyword evidence="4" id="KW-0378">Hydrolase</keyword>
<proteinExistence type="inferred from homology"/>
<dbReference type="Pfam" id="PF00933">
    <property type="entry name" value="Glyco_hydro_3"/>
    <property type="match status" value="1"/>
</dbReference>
<sequence length="403" mass="41066">MPNRLFSIRGVAALSALPLLLLGCSGTASRPAASSSAPVSKSSSASTAPLAGPVPAPASPAPPACGDGPRLLSAMSTRDKLAQVLMVGVKGAADARNVVDTYHVGGIFIGSWTDLSMLTDGSLPDYANAGPLPLAVSVDEEGGRVQRLTSLIGDAPSARVLAQTQTADQVYQLALDRGKKMRGLGITVDFAPVVDVTDAPDDTVIGDRSFSDDPAKVTEYAGAYARGLRDAGLLPVLKHFPGHGHGSGDSHTAGAVTTPPLDALMTNDLVPYRTLTTEAPVAVMVGHLEVPGLTGTTPASLSAAAVGLLRSGGYGGPGFDGPVFSDDLSSMAAIADRYGVAEAVLRSLQAGTDVALWVTTDEVPAVLDRLEKAVNAGELSLPAIETSILRMARLKGQSPRCGG</sequence>
<evidence type="ECO:0000256" key="1">
    <source>
        <dbReference type="ARBA" id="ARBA00001231"/>
    </source>
</evidence>
<comment type="caution">
    <text evidence="9">The sequence shown here is derived from an EMBL/GenBank/DDBJ whole genome shotgun (WGS) entry which is preliminary data.</text>
</comment>
<dbReference type="GO" id="GO:0004563">
    <property type="term" value="F:beta-N-acetylhexosaminidase activity"/>
    <property type="evidence" value="ECO:0007669"/>
    <property type="project" value="UniProtKB-EC"/>
</dbReference>
<dbReference type="InterPro" id="IPR001764">
    <property type="entry name" value="Glyco_hydro_3_N"/>
</dbReference>
<dbReference type="Proteomes" id="UP000022835">
    <property type="component" value="Unassembled WGS sequence"/>
</dbReference>
<organism evidence="9 10">
    <name type="scientific">Mycolicibacterium aromaticivorans JS19b1 = JCM 16368</name>
    <dbReference type="NCBI Taxonomy" id="1440774"/>
    <lineage>
        <taxon>Bacteria</taxon>
        <taxon>Bacillati</taxon>
        <taxon>Actinomycetota</taxon>
        <taxon>Actinomycetes</taxon>
        <taxon>Mycobacteriales</taxon>
        <taxon>Mycobacteriaceae</taxon>
        <taxon>Mycolicibacterium</taxon>
    </lineage>
</organism>
<dbReference type="EMBL" id="JALN02000001">
    <property type="protein sequence ID" value="KDF00185.1"/>
    <property type="molecule type" value="Genomic_DNA"/>
</dbReference>
<gene>
    <name evidence="9" type="ORF">Y900_014865</name>
</gene>
<evidence type="ECO:0000256" key="2">
    <source>
        <dbReference type="ARBA" id="ARBA00005336"/>
    </source>
</evidence>
<evidence type="ECO:0000313" key="9">
    <source>
        <dbReference type="EMBL" id="KDF00185.1"/>
    </source>
</evidence>
<feature type="compositionally biased region" description="Pro residues" evidence="6">
    <location>
        <begin position="52"/>
        <end position="63"/>
    </location>
</feature>
<dbReference type="GO" id="GO:0009254">
    <property type="term" value="P:peptidoglycan turnover"/>
    <property type="evidence" value="ECO:0007669"/>
    <property type="project" value="TreeGrafter"/>
</dbReference>
<dbReference type="InterPro" id="IPR017853">
    <property type="entry name" value="GH"/>
</dbReference>
<dbReference type="SUPFAM" id="SSF51445">
    <property type="entry name" value="(Trans)glycosidases"/>
    <property type="match status" value="1"/>
</dbReference>
<protein>
    <recommendedName>
        <fullName evidence="3">beta-N-acetylhexosaminidase</fullName>
        <ecNumber evidence="3">3.2.1.52</ecNumber>
    </recommendedName>
</protein>
<dbReference type="GO" id="GO:0005975">
    <property type="term" value="P:carbohydrate metabolic process"/>
    <property type="evidence" value="ECO:0007669"/>
    <property type="project" value="InterPro"/>
</dbReference>
<keyword evidence="5" id="KW-0326">Glycosidase</keyword>
<feature type="compositionally biased region" description="Low complexity" evidence="6">
    <location>
        <begin position="32"/>
        <end position="51"/>
    </location>
</feature>
<comment type="catalytic activity">
    <reaction evidence="1">
        <text>Hydrolysis of terminal non-reducing N-acetyl-D-hexosamine residues in N-acetyl-beta-D-hexosaminides.</text>
        <dbReference type="EC" id="3.2.1.52"/>
    </reaction>
</comment>
<evidence type="ECO:0000313" key="10">
    <source>
        <dbReference type="Proteomes" id="UP000022835"/>
    </source>
</evidence>
<dbReference type="RefSeq" id="WP_036342752.1">
    <property type="nucleotide sequence ID" value="NZ_JALN02000001.1"/>
</dbReference>
<dbReference type="PROSITE" id="PS51257">
    <property type="entry name" value="PROKAR_LIPOPROTEIN"/>
    <property type="match status" value="1"/>
</dbReference>
<evidence type="ECO:0000256" key="6">
    <source>
        <dbReference type="SAM" id="MobiDB-lite"/>
    </source>
</evidence>
<dbReference type="STRING" id="1440774.Y900_014865"/>
<feature type="signal peptide" evidence="7">
    <location>
        <begin position="1"/>
        <end position="28"/>
    </location>
</feature>
<comment type="similarity">
    <text evidence="2">Belongs to the glycosyl hydrolase 3 family.</text>
</comment>
<dbReference type="OrthoDB" id="9805821at2"/>
<keyword evidence="10" id="KW-1185">Reference proteome</keyword>
<evidence type="ECO:0000256" key="4">
    <source>
        <dbReference type="ARBA" id="ARBA00022801"/>
    </source>
</evidence>
<evidence type="ECO:0000256" key="3">
    <source>
        <dbReference type="ARBA" id="ARBA00012663"/>
    </source>
</evidence>
<dbReference type="eggNOG" id="COG1472">
    <property type="taxonomic scope" value="Bacteria"/>
</dbReference>
<evidence type="ECO:0000259" key="8">
    <source>
        <dbReference type="Pfam" id="PF00933"/>
    </source>
</evidence>
<evidence type="ECO:0000256" key="5">
    <source>
        <dbReference type="ARBA" id="ARBA00023295"/>
    </source>
</evidence>
<dbReference type="EC" id="3.2.1.52" evidence="3"/>
<accession>A0A064CHU6</accession>
<dbReference type="Gene3D" id="3.20.20.300">
    <property type="entry name" value="Glycoside hydrolase, family 3, N-terminal domain"/>
    <property type="match status" value="1"/>
</dbReference>
<name>A0A064CHU6_9MYCO</name>
<feature type="domain" description="Glycoside hydrolase family 3 N-terminal" evidence="8">
    <location>
        <begin position="77"/>
        <end position="394"/>
    </location>
</feature>
<evidence type="ECO:0000256" key="7">
    <source>
        <dbReference type="SAM" id="SignalP"/>
    </source>
</evidence>
<dbReference type="AlphaFoldDB" id="A0A064CHU6"/>
<reference evidence="9" key="1">
    <citation type="submission" date="2014-05" db="EMBL/GenBank/DDBJ databases">
        <title>Genome sequence of Mycobacterium aromaticivorans strain JS19b1T (= DSM 45407T).</title>
        <authorList>
            <person name="Kwak Y."/>
            <person name="Park G.-S."/>
            <person name="Li Q.X."/>
            <person name="Lee S.-E."/>
            <person name="Shin J.-H."/>
        </authorList>
    </citation>
    <scope>NUCLEOTIDE SEQUENCE [LARGE SCALE GENOMIC DNA]</scope>
    <source>
        <strain evidence="9">JS19b1</strain>
    </source>
</reference>
<feature type="region of interest" description="Disordered" evidence="6">
    <location>
        <begin position="32"/>
        <end position="68"/>
    </location>
</feature>
<feature type="chain" id="PRO_5039003374" description="beta-N-acetylhexosaminidase" evidence="7">
    <location>
        <begin position="29"/>
        <end position="403"/>
    </location>
</feature>
<dbReference type="PANTHER" id="PTHR30480:SF13">
    <property type="entry name" value="BETA-HEXOSAMINIDASE"/>
    <property type="match status" value="1"/>
</dbReference>
<dbReference type="InterPro" id="IPR036962">
    <property type="entry name" value="Glyco_hydro_3_N_sf"/>
</dbReference>
<dbReference type="PANTHER" id="PTHR30480">
    <property type="entry name" value="BETA-HEXOSAMINIDASE-RELATED"/>
    <property type="match status" value="1"/>
</dbReference>